<dbReference type="EMBL" id="JALBCA010000203">
    <property type="protein sequence ID" value="KAI2381424.1"/>
    <property type="molecule type" value="Genomic_DNA"/>
</dbReference>
<organism evidence="1">
    <name type="scientific">Ophidiomyces ophidiicola</name>
    <dbReference type="NCBI Taxonomy" id="1387563"/>
    <lineage>
        <taxon>Eukaryota</taxon>
        <taxon>Fungi</taxon>
        <taxon>Dikarya</taxon>
        <taxon>Ascomycota</taxon>
        <taxon>Pezizomycotina</taxon>
        <taxon>Eurotiomycetes</taxon>
        <taxon>Eurotiomycetidae</taxon>
        <taxon>Onygenales</taxon>
        <taxon>Onygenaceae</taxon>
        <taxon>Ophidiomyces</taxon>
    </lineage>
</organism>
<accession>A0ACB8UMC4</accession>
<evidence type="ECO:0000313" key="1">
    <source>
        <dbReference type="EMBL" id="KAI2381424.1"/>
    </source>
</evidence>
<reference evidence="1" key="1">
    <citation type="journal article" date="2022" name="bioRxiv">
        <title>Population genetic analysis of Ophidiomyces ophidiicola, the causative agent of snake fungal disease, indicates recent introductions to the USA.</title>
        <authorList>
            <person name="Ladner J.T."/>
            <person name="Palmer J.M."/>
            <person name="Ettinger C.L."/>
            <person name="Stajich J.E."/>
            <person name="Farrell T.M."/>
            <person name="Glorioso B.M."/>
            <person name="Lawson B."/>
            <person name="Price S.J."/>
            <person name="Stengle A.G."/>
            <person name="Grear D.A."/>
            <person name="Lorch J.M."/>
        </authorList>
    </citation>
    <scope>NUCLEOTIDE SEQUENCE</scope>
    <source>
        <strain evidence="1">NWHC 24266-5</strain>
    </source>
</reference>
<gene>
    <name evidence="1" type="ORF">LOY88_006747</name>
</gene>
<comment type="caution">
    <text evidence="1">The sequence shown here is derived from an EMBL/GenBank/DDBJ whole genome shotgun (WGS) entry which is preliminary data.</text>
</comment>
<proteinExistence type="predicted"/>
<name>A0ACB8UMC4_9EURO</name>
<sequence>MHFSTALQFGLLALTSLPLSLAATTWGFADATLSVQQKGAGIGSGIKEKLSDKRPLSTPVSFGHTGTLKLLLTAQEGRAAKKPHQAFLLLTDPASNLDISYPLTIKENGKAKLELTHKDLPVQFLNSEAPLNANLVIASFGSAQGYNSPVFRLSIGRDADQPLPSSEAVRYGKLPEIHHIFKADPTSPPVIISLVFVGAVLATLPVLGGLWLSLGVNLDHLSIALKSSPVSHILFVGSIFSLEAVFFMYYTSWKLFQTLPVALAVGAVAIFSGSRALGEVQERRLAGVR</sequence>
<protein>
    <submittedName>
        <fullName evidence="1">Uncharacterized protein</fullName>
    </submittedName>
</protein>